<feature type="transmembrane region" description="Helical" evidence="8">
    <location>
        <begin position="27"/>
        <end position="45"/>
    </location>
</feature>
<evidence type="ECO:0000256" key="5">
    <source>
        <dbReference type="ARBA" id="ARBA00023136"/>
    </source>
</evidence>
<dbReference type="PANTHER" id="PTHR43791:SF4">
    <property type="entry name" value="PANTOTHENATE TRANSPORTER FEN2"/>
    <property type="match status" value="1"/>
</dbReference>
<proteinExistence type="inferred from homology"/>
<evidence type="ECO:0000313" key="11">
    <source>
        <dbReference type="Proteomes" id="UP001175261"/>
    </source>
</evidence>
<dbReference type="Gene3D" id="1.20.1250.20">
    <property type="entry name" value="MFS general substrate transporter like domains"/>
    <property type="match status" value="1"/>
</dbReference>
<sequence length="488" mass="53515">MAADKTEVPQTAVAAVPEFTKKEERRLLWKLDFFILTYSCFSYFFNFLDRGAFANAYVSGLKEDLHLEGNQYSVLLAMASVGLVLGQVPHMLVLQKVAPRIWLPSCVIVWGGLTMCSAACRTFSQFAVVRFFMGLVEASTYAGCVYILGSWYTPKELASRTAYFSIAGQLGTMFAGAMMTAIGKNMSGHSGLKGWQWVFLIDGIITCPIALLGYLTFPDTPETTTARYLSERERALALSRVPKKVSYSNNIHPVSLFKRVLATPAFWCLILFSIICAAFQGIPLQGLFLLYLKHYKGQPFTQDNITTYPLGIQAVGAVSELLVAWFLDFTGQRILTGVILAGIQIVAAAILLVPNVSYGAAFFAFYASGTAYAIQPLLYGWANVICIRYADDAKRGIILSSMAGVGIFLWTWWGIVLYPATDAPYWKKGCITMIVVSVAVVAVCVVVSWLDRHSLSEKAPLSEDESEAEAETGSGSASVDEKNVEKKA</sequence>
<dbReference type="GO" id="GO:0015233">
    <property type="term" value="F:pantothenate transmembrane transporter activity"/>
    <property type="evidence" value="ECO:0007669"/>
    <property type="project" value="TreeGrafter"/>
</dbReference>
<accession>A0AA39L6X4</accession>
<dbReference type="EMBL" id="JAPDFR010000005">
    <property type="protein sequence ID" value="KAK0386059.1"/>
    <property type="molecule type" value="Genomic_DNA"/>
</dbReference>
<feature type="transmembrane region" description="Helical" evidence="8">
    <location>
        <begin position="101"/>
        <end position="124"/>
    </location>
</feature>
<feature type="transmembrane region" description="Helical" evidence="8">
    <location>
        <begin position="308"/>
        <end position="327"/>
    </location>
</feature>
<reference evidence="10" key="1">
    <citation type="submission" date="2022-10" db="EMBL/GenBank/DDBJ databases">
        <title>Determination and structural analysis of whole genome sequence of Sarocladium strictum F4-1.</title>
        <authorList>
            <person name="Hu L."/>
            <person name="Jiang Y."/>
        </authorList>
    </citation>
    <scope>NUCLEOTIDE SEQUENCE</scope>
    <source>
        <strain evidence="10">F4-1</strain>
    </source>
</reference>
<keyword evidence="2" id="KW-0813">Transport</keyword>
<feature type="transmembrane region" description="Helical" evidence="8">
    <location>
        <begin position="130"/>
        <end position="149"/>
    </location>
</feature>
<feature type="domain" description="Major facilitator superfamily (MFS) profile" evidence="9">
    <location>
        <begin position="35"/>
        <end position="488"/>
    </location>
</feature>
<dbReference type="InterPro" id="IPR020846">
    <property type="entry name" value="MFS_dom"/>
</dbReference>
<feature type="transmembrane region" description="Helical" evidence="8">
    <location>
        <begin position="194"/>
        <end position="217"/>
    </location>
</feature>
<feature type="region of interest" description="Disordered" evidence="7">
    <location>
        <begin position="456"/>
        <end position="488"/>
    </location>
</feature>
<evidence type="ECO:0000256" key="1">
    <source>
        <dbReference type="ARBA" id="ARBA00004141"/>
    </source>
</evidence>
<feature type="transmembrane region" description="Helical" evidence="8">
    <location>
        <begin position="360"/>
        <end position="385"/>
    </location>
</feature>
<evidence type="ECO:0000256" key="7">
    <source>
        <dbReference type="SAM" id="MobiDB-lite"/>
    </source>
</evidence>
<dbReference type="Proteomes" id="UP001175261">
    <property type="component" value="Unassembled WGS sequence"/>
</dbReference>
<feature type="transmembrane region" description="Helical" evidence="8">
    <location>
        <begin position="334"/>
        <end position="354"/>
    </location>
</feature>
<keyword evidence="3 8" id="KW-0812">Transmembrane</keyword>
<keyword evidence="5 8" id="KW-0472">Membrane</keyword>
<feature type="transmembrane region" description="Helical" evidence="8">
    <location>
        <begin position="72"/>
        <end position="94"/>
    </location>
</feature>
<feature type="transmembrane region" description="Helical" evidence="8">
    <location>
        <begin position="265"/>
        <end position="288"/>
    </location>
</feature>
<evidence type="ECO:0000256" key="2">
    <source>
        <dbReference type="ARBA" id="ARBA00022448"/>
    </source>
</evidence>
<dbReference type="InterPro" id="IPR011701">
    <property type="entry name" value="MFS"/>
</dbReference>
<keyword evidence="11" id="KW-1185">Reference proteome</keyword>
<protein>
    <recommendedName>
        <fullName evidence="9">Major facilitator superfamily (MFS) profile domain-containing protein</fullName>
    </recommendedName>
</protein>
<evidence type="ECO:0000256" key="3">
    <source>
        <dbReference type="ARBA" id="ARBA00022692"/>
    </source>
</evidence>
<dbReference type="GO" id="GO:0098717">
    <property type="term" value="P:pantothenate import across plasma membrane"/>
    <property type="evidence" value="ECO:0007669"/>
    <property type="project" value="TreeGrafter"/>
</dbReference>
<feature type="transmembrane region" description="Helical" evidence="8">
    <location>
        <begin position="161"/>
        <end position="182"/>
    </location>
</feature>
<evidence type="ECO:0000313" key="10">
    <source>
        <dbReference type="EMBL" id="KAK0386059.1"/>
    </source>
</evidence>
<gene>
    <name evidence="10" type="ORF">NLU13_5896</name>
</gene>
<comment type="caution">
    <text evidence="10">The sequence shown here is derived from an EMBL/GenBank/DDBJ whole genome shotgun (WGS) entry which is preliminary data.</text>
</comment>
<name>A0AA39L6X4_SARSR</name>
<dbReference type="PROSITE" id="PS50850">
    <property type="entry name" value="MFS"/>
    <property type="match status" value="1"/>
</dbReference>
<feature type="transmembrane region" description="Helical" evidence="8">
    <location>
        <begin position="397"/>
        <end position="419"/>
    </location>
</feature>
<dbReference type="FunFam" id="1.20.1250.20:FF:000065">
    <property type="entry name" value="Putative MFS pantothenate transporter"/>
    <property type="match status" value="1"/>
</dbReference>
<evidence type="ECO:0000259" key="9">
    <source>
        <dbReference type="PROSITE" id="PS50850"/>
    </source>
</evidence>
<comment type="subcellular location">
    <subcellularLocation>
        <location evidence="1">Membrane</location>
        <topology evidence="1">Multi-pass membrane protein</topology>
    </subcellularLocation>
</comment>
<evidence type="ECO:0000256" key="8">
    <source>
        <dbReference type="SAM" id="Phobius"/>
    </source>
</evidence>
<organism evidence="10 11">
    <name type="scientific">Sarocladium strictum</name>
    <name type="common">Black bundle disease fungus</name>
    <name type="synonym">Acremonium strictum</name>
    <dbReference type="NCBI Taxonomy" id="5046"/>
    <lineage>
        <taxon>Eukaryota</taxon>
        <taxon>Fungi</taxon>
        <taxon>Dikarya</taxon>
        <taxon>Ascomycota</taxon>
        <taxon>Pezizomycotina</taxon>
        <taxon>Sordariomycetes</taxon>
        <taxon>Hypocreomycetidae</taxon>
        <taxon>Hypocreales</taxon>
        <taxon>Sarocladiaceae</taxon>
        <taxon>Sarocladium</taxon>
    </lineage>
</organism>
<dbReference type="PANTHER" id="PTHR43791">
    <property type="entry name" value="PERMEASE-RELATED"/>
    <property type="match status" value="1"/>
</dbReference>
<evidence type="ECO:0000256" key="6">
    <source>
        <dbReference type="ARBA" id="ARBA00037968"/>
    </source>
</evidence>
<dbReference type="SUPFAM" id="SSF103473">
    <property type="entry name" value="MFS general substrate transporter"/>
    <property type="match status" value="1"/>
</dbReference>
<dbReference type="GO" id="GO:0005886">
    <property type="term" value="C:plasma membrane"/>
    <property type="evidence" value="ECO:0007669"/>
    <property type="project" value="TreeGrafter"/>
</dbReference>
<feature type="compositionally biased region" description="Basic and acidic residues" evidence="7">
    <location>
        <begin position="479"/>
        <end position="488"/>
    </location>
</feature>
<evidence type="ECO:0000256" key="4">
    <source>
        <dbReference type="ARBA" id="ARBA00022989"/>
    </source>
</evidence>
<dbReference type="AlphaFoldDB" id="A0AA39L6X4"/>
<comment type="similarity">
    <text evidence="6">Belongs to the major facilitator superfamily. Allantoate permease family.</text>
</comment>
<dbReference type="Pfam" id="PF07690">
    <property type="entry name" value="MFS_1"/>
    <property type="match status" value="1"/>
</dbReference>
<feature type="transmembrane region" description="Helical" evidence="8">
    <location>
        <begin position="431"/>
        <end position="450"/>
    </location>
</feature>
<keyword evidence="4 8" id="KW-1133">Transmembrane helix</keyword>
<dbReference type="InterPro" id="IPR036259">
    <property type="entry name" value="MFS_trans_sf"/>
</dbReference>